<dbReference type="GO" id="GO:0005634">
    <property type="term" value="C:nucleus"/>
    <property type="evidence" value="ECO:0007669"/>
    <property type="project" value="UniProtKB-SubCell"/>
</dbReference>
<evidence type="ECO:0000256" key="1">
    <source>
        <dbReference type="ARBA" id="ARBA00004123"/>
    </source>
</evidence>
<organism evidence="10 11">
    <name type="scientific">Dinothrombium tinctorium</name>
    <dbReference type="NCBI Taxonomy" id="1965070"/>
    <lineage>
        <taxon>Eukaryota</taxon>
        <taxon>Metazoa</taxon>
        <taxon>Ecdysozoa</taxon>
        <taxon>Arthropoda</taxon>
        <taxon>Chelicerata</taxon>
        <taxon>Arachnida</taxon>
        <taxon>Acari</taxon>
        <taxon>Acariformes</taxon>
        <taxon>Trombidiformes</taxon>
        <taxon>Prostigmata</taxon>
        <taxon>Anystina</taxon>
        <taxon>Parasitengona</taxon>
        <taxon>Trombidioidea</taxon>
        <taxon>Trombidiidae</taxon>
        <taxon>Dinothrombium</taxon>
    </lineage>
</organism>
<proteinExistence type="inferred from homology"/>
<comment type="similarity">
    <text evidence="3">Belongs to the telombin family.</text>
</comment>
<dbReference type="EMBL" id="NCKU01007905">
    <property type="protein sequence ID" value="RWS02292.1"/>
    <property type="molecule type" value="Genomic_DNA"/>
</dbReference>
<evidence type="ECO:0000313" key="11">
    <source>
        <dbReference type="Proteomes" id="UP000285301"/>
    </source>
</evidence>
<dbReference type="STRING" id="1965070.A0A3S3P0D4"/>
<dbReference type="Pfam" id="PF16686">
    <property type="entry name" value="POT1PC"/>
    <property type="match status" value="1"/>
</dbReference>
<evidence type="ECO:0000259" key="9">
    <source>
        <dbReference type="Pfam" id="PF16686"/>
    </source>
</evidence>
<evidence type="ECO:0000256" key="4">
    <source>
        <dbReference type="ARBA" id="ARBA00022454"/>
    </source>
</evidence>
<gene>
    <name evidence="10" type="ORF">B4U79_16635</name>
</gene>
<keyword evidence="4" id="KW-0158">Chromosome</keyword>
<dbReference type="SUPFAM" id="SSF50249">
    <property type="entry name" value="Nucleic acid-binding proteins"/>
    <property type="match status" value="1"/>
</dbReference>
<keyword evidence="5" id="KW-0779">Telomere</keyword>
<keyword evidence="11" id="KW-1185">Reference proteome</keyword>
<dbReference type="InterPro" id="IPR032042">
    <property type="entry name" value="POT1PC"/>
</dbReference>
<dbReference type="Proteomes" id="UP000285301">
    <property type="component" value="Unassembled WGS sequence"/>
</dbReference>
<dbReference type="InterPro" id="IPR012340">
    <property type="entry name" value="NA-bd_OB-fold"/>
</dbReference>
<name>A0A3S3P0D4_9ACAR</name>
<protein>
    <submittedName>
        <fullName evidence="10">Protection of telomeres protein 1-like protein</fullName>
    </submittedName>
</protein>
<keyword evidence="6" id="KW-0238">DNA-binding</keyword>
<evidence type="ECO:0000256" key="6">
    <source>
        <dbReference type="ARBA" id="ARBA00023125"/>
    </source>
</evidence>
<comment type="caution">
    <text evidence="10">The sequence shown here is derived from an EMBL/GenBank/DDBJ whole genome shotgun (WGS) entry which is preliminary data.</text>
</comment>
<accession>A0A3S3P0D4</accession>
<evidence type="ECO:0000256" key="2">
    <source>
        <dbReference type="ARBA" id="ARBA00004574"/>
    </source>
</evidence>
<dbReference type="GO" id="GO:0043047">
    <property type="term" value="F:single-stranded telomeric DNA binding"/>
    <property type="evidence" value="ECO:0007669"/>
    <property type="project" value="InterPro"/>
</dbReference>
<feature type="domain" description="Protection of telomeres protein 1 ssDNA-binding" evidence="9">
    <location>
        <begin position="569"/>
        <end position="690"/>
    </location>
</feature>
<keyword evidence="7" id="KW-0539">Nucleus</keyword>
<feature type="compositionally biased region" description="Basic and acidic residues" evidence="8">
    <location>
        <begin position="274"/>
        <end position="295"/>
    </location>
</feature>
<evidence type="ECO:0000256" key="7">
    <source>
        <dbReference type="ARBA" id="ARBA00023242"/>
    </source>
</evidence>
<dbReference type="OrthoDB" id="6507257at2759"/>
<feature type="region of interest" description="Disordered" evidence="8">
    <location>
        <begin position="1"/>
        <end position="50"/>
    </location>
</feature>
<comment type="subcellular location">
    <subcellularLocation>
        <location evidence="2">Chromosome</location>
        <location evidence="2">Telomere</location>
    </subcellularLocation>
    <subcellularLocation>
        <location evidence="1">Nucleus</location>
    </subcellularLocation>
</comment>
<dbReference type="GO" id="GO:0000781">
    <property type="term" value="C:chromosome, telomeric region"/>
    <property type="evidence" value="ECO:0007669"/>
    <property type="project" value="UniProtKB-SubCell"/>
</dbReference>
<evidence type="ECO:0000256" key="5">
    <source>
        <dbReference type="ARBA" id="ARBA00022895"/>
    </source>
</evidence>
<dbReference type="Gene3D" id="2.40.50.140">
    <property type="entry name" value="Nucleic acid-binding proteins"/>
    <property type="match status" value="2"/>
</dbReference>
<evidence type="ECO:0000256" key="3">
    <source>
        <dbReference type="ARBA" id="ARBA00008442"/>
    </source>
</evidence>
<dbReference type="AlphaFoldDB" id="A0A3S3P0D4"/>
<reference evidence="10 11" key="1">
    <citation type="journal article" date="2018" name="Gigascience">
        <title>Genomes of trombidid mites reveal novel predicted allergens and laterally-transferred genes associated with secondary metabolism.</title>
        <authorList>
            <person name="Dong X."/>
            <person name="Chaisiri K."/>
            <person name="Xia D."/>
            <person name="Armstrong S.D."/>
            <person name="Fang Y."/>
            <person name="Donnelly M.J."/>
            <person name="Kadowaki T."/>
            <person name="McGarry J.W."/>
            <person name="Darby A.C."/>
            <person name="Makepeace B.L."/>
        </authorList>
    </citation>
    <scope>NUCLEOTIDE SEQUENCE [LARGE SCALE GENOMIC DNA]</scope>
    <source>
        <strain evidence="10">UoL-WK</strain>
    </source>
</reference>
<evidence type="ECO:0000313" key="10">
    <source>
        <dbReference type="EMBL" id="RWS02292.1"/>
    </source>
</evidence>
<feature type="region of interest" description="Disordered" evidence="8">
    <location>
        <begin position="268"/>
        <end position="295"/>
    </location>
</feature>
<sequence length="931" mass="105016">MSSADTTANGSGDDGNSSDKDSPAFRLRPRRSTPRPTPSASNSSQAKRYSLLSNKESPLYEARIAAKLKYKAVSPAKRKLFRFSSFEEREESLKRSIPPLSPSRSVVEEINIGVFAERVLVKRLESGKSYDSNYISVETVLIAETDNKDTSDESFLKLIVRDAVEGNEVISDKEKVLIVYLYGHYSNLPHISIGKYLEIFKFKTVAIDDESEPSTFSINGCDIERLPYFAIVKAVKNHNWVPFVSIKSTFKPLIDHSALAVSNQKTFISNSPTPKEEENSSKTERPESPEDLEPKKTYSKVSVNIAIVEVLARGRLICKFLKDDSDKFVIVLLDNRINVRCDMQLTLTNFKTSLLPENYTVKGSARNYDNFYPFTLSVFEATKLNGSKAREGQREIAPNTTTAITNTITHATTTTTIIQAPISNMKSTNDASMKYSYLSLKEVKISACSKRTYCHIYGILVRHDFDRNIITLSDESCDEFQVRLKGDEEGARYPPFKTGDIIRIHRLISSPVSDLSICFHPRNMLVFSAFKAKEKIRPTNNDFTMESYDHERVKELDEWYARKILKVSLSDLPHHGYVNIAGRIMTTFTKDSSLALITVTDGTKPSLDSLKDFPKDFGLFTSAYDFRFNETTKKQLLVFVTLFDCHAMKVTKLRQGTLVIIFNAKIDKNGILLHGNKHYGKCIRVIHMESVFGKLLRSKIECNMDQDIINFLASNDDPDDEVQSDAPIDRSAETENVLEYQQQNASSTESQIYKDINAMPDFDGNTCLIAAKAANYYPGFLQMSDLIIALCDACKKIFNVQNIVDKKCPHCAHDIIFQFLIVFVLLDRKNTKLIATLEAKAAETFFGIPATQALDSTAMWNTIVESICKLCSVANNTDSDFENLKNPLLLWKIKQEQSFYKILEVKQYNLGDEINPVTKSVAVGCNLSFLK</sequence>
<evidence type="ECO:0000256" key="8">
    <source>
        <dbReference type="SAM" id="MobiDB-lite"/>
    </source>
</evidence>